<dbReference type="EMBL" id="JBFXLU010000003">
    <property type="protein sequence ID" value="KAL2857871.1"/>
    <property type="molecule type" value="Genomic_DNA"/>
</dbReference>
<dbReference type="Proteomes" id="UP001610446">
    <property type="component" value="Unassembled WGS sequence"/>
</dbReference>
<keyword evidence="2" id="KW-1185">Reference proteome</keyword>
<sequence length="220" mass="24526">MVGLGVIKPNVMATEIEDALDPQPVWTPSHPRKDVILLPQLQVSPPWAFNPFLNMEFGGLHGERLAHLVKITAYINEDSSTAIGLSFYFDHKKAILFGNKSKKWISTPVDGPGDERISGIKFEKQEEHALSVQVCTRIRFGPLLPKMDIPLRPKNWVPEPNTLEPPDGQYITGFTAILAAHTYDFQSLGLQCEQLKSPLVDLKASLKEVKKIYLSGSDPN</sequence>
<evidence type="ECO:0000313" key="2">
    <source>
        <dbReference type="Proteomes" id="UP001610446"/>
    </source>
</evidence>
<name>A0ABR4L029_9EURO</name>
<proteinExistence type="predicted"/>
<evidence type="ECO:0000313" key="1">
    <source>
        <dbReference type="EMBL" id="KAL2857871.1"/>
    </source>
</evidence>
<comment type="caution">
    <text evidence="1">The sequence shown here is derived from an EMBL/GenBank/DDBJ whole genome shotgun (WGS) entry which is preliminary data.</text>
</comment>
<accession>A0ABR4L029</accession>
<gene>
    <name evidence="1" type="ORF">BJY01DRAFT_116469</name>
</gene>
<organism evidence="1 2">
    <name type="scientific">Aspergillus pseudoustus</name>
    <dbReference type="NCBI Taxonomy" id="1810923"/>
    <lineage>
        <taxon>Eukaryota</taxon>
        <taxon>Fungi</taxon>
        <taxon>Dikarya</taxon>
        <taxon>Ascomycota</taxon>
        <taxon>Pezizomycotina</taxon>
        <taxon>Eurotiomycetes</taxon>
        <taxon>Eurotiomycetidae</taxon>
        <taxon>Eurotiales</taxon>
        <taxon>Aspergillaceae</taxon>
        <taxon>Aspergillus</taxon>
        <taxon>Aspergillus subgen. Nidulantes</taxon>
    </lineage>
</organism>
<reference evidence="1 2" key="1">
    <citation type="submission" date="2024-07" db="EMBL/GenBank/DDBJ databases">
        <title>Section-level genome sequencing and comparative genomics of Aspergillus sections Usti and Cavernicolus.</title>
        <authorList>
            <consortium name="Lawrence Berkeley National Laboratory"/>
            <person name="Nybo J.L."/>
            <person name="Vesth T.C."/>
            <person name="Theobald S."/>
            <person name="Frisvad J.C."/>
            <person name="Larsen T.O."/>
            <person name="Kjaerboelling I."/>
            <person name="Rothschild-Mancinelli K."/>
            <person name="Lyhne E.K."/>
            <person name="Kogle M.E."/>
            <person name="Barry K."/>
            <person name="Clum A."/>
            <person name="Na H."/>
            <person name="Ledsgaard L."/>
            <person name="Lin J."/>
            <person name="Lipzen A."/>
            <person name="Kuo A."/>
            <person name="Riley R."/>
            <person name="Mondo S."/>
            <person name="Labutti K."/>
            <person name="Haridas S."/>
            <person name="Pangalinan J."/>
            <person name="Salamov A.A."/>
            <person name="Simmons B.A."/>
            <person name="Magnuson J.K."/>
            <person name="Chen J."/>
            <person name="Drula E."/>
            <person name="Henrissat B."/>
            <person name="Wiebenga A."/>
            <person name="Lubbers R.J."/>
            <person name="Gomes A.C."/>
            <person name="Makela M.R."/>
            <person name="Stajich J."/>
            <person name="Grigoriev I.V."/>
            <person name="Mortensen U.H."/>
            <person name="De Vries R.P."/>
            <person name="Baker S.E."/>
            <person name="Andersen M.R."/>
        </authorList>
    </citation>
    <scope>NUCLEOTIDE SEQUENCE [LARGE SCALE GENOMIC DNA]</scope>
    <source>
        <strain evidence="1 2">CBS 123904</strain>
    </source>
</reference>
<protein>
    <submittedName>
        <fullName evidence="1">Uncharacterized protein</fullName>
    </submittedName>
</protein>